<feature type="compositionally biased region" description="Polar residues" evidence="1">
    <location>
        <begin position="16"/>
        <end position="30"/>
    </location>
</feature>
<dbReference type="eggNOG" id="ENOG502SCMH">
    <property type="taxonomic scope" value="Eukaryota"/>
</dbReference>
<gene>
    <name evidence="2" type="ORF">ANIA_04657</name>
</gene>
<reference evidence="3" key="1">
    <citation type="journal article" date="2005" name="Nature">
        <title>Sequencing of Aspergillus nidulans and comparative analysis with A. fumigatus and A. oryzae.</title>
        <authorList>
            <person name="Galagan J.E."/>
            <person name="Calvo S.E."/>
            <person name="Cuomo C."/>
            <person name="Ma L.J."/>
            <person name="Wortman J.R."/>
            <person name="Batzoglou S."/>
            <person name="Lee S.I."/>
            <person name="Basturkmen M."/>
            <person name="Spevak C.C."/>
            <person name="Clutterbuck J."/>
            <person name="Kapitonov V."/>
            <person name="Jurka J."/>
            <person name="Scazzocchio C."/>
            <person name="Farman M."/>
            <person name="Butler J."/>
            <person name="Purcell S."/>
            <person name="Harris S."/>
            <person name="Braus G.H."/>
            <person name="Draht O."/>
            <person name="Busch S."/>
            <person name="D'Enfert C."/>
            <person name="Bouchier C."/>
            <person name="Goldman G.H."/>
            <person name="Bell-Pedersen D."/>
            <person name="Griffiths-Jones S."/>
            <person name="Doonan J.H."/>
            <person name="Yu J."/>
            <person name="Vienken K."/>
            <person name="Pain A."/>
            <person name="Freitag M."/>
            <person name="Selker E.U."/>
            <person name="Archer D.B."/>
            <person name="Penalva M.A."/>
            <person name="Oakley B.R."/>
            <person name="Momany M."/>
            <person name="Tanaka T."/>
            <person name="Kumagai T."/>
            <person name="Asai K."/>
            <person name="Machida M."/>
            <person name="Nierman W.C."/>
            <person name="Denning D.W."/>
            <person name="Caddick M."/>
            <person name="Hynes M."/>
            <person name="Paoletti M."/>
            <person name="Fischer R."/>
            <person name="Miller B."/>
            <person name="Dyer P."/>
            <person name="Sachs M.S."/>
            <person name="Osmani S.A."/>
            <person name="Birren B.W."/>
        </authorList>
    </citation>
    <scope>NUCLEOTIDE SEQUENCE [LARGE SCALE GENOMIC DNA]</scope>
    <source>
        <strain evidence="3">FGSC A4 / ATCC 38163 / CBS 112.46 / NRRL 194 / M139</strain>
    </source>
</reference>
<organism evidence="2 3">
    <name type="scientific">Emericella nidulans (strain FGSC A4 / ATCC 38163 / CBS 112.46 / NRRL 194 / M139)</name>
    <name type="common">Aspergillus nidulans</name>
    <dbReference type="NCBI Taxonomy" id="227321"/>
    <lineage>
        <taxon>Eukaryota</taxon>
        <taxon>Fungi</taxon>
        <taxon>Dikarya</taxon>
        <taxon>Ascomycota</taxon>
        <taxon>Pezizomycotina</taxon>
        <taxon>Eurotiomycetes</taxon>
        <taxon>Eurotiomycetidae</taxon>
        <taxon>Eurotiales</taxon>
        <taxon>Aspergillaceae</taxon>
        <taxon>Aspergillus</taxon>
        <taxon>Aspergillus subgen. Nidulantes</taxon>
    </lineage>
</organism>
<dbReference type="OMA" id="HIWLEAV"/>
<evidence type="ECO:0008006" key="4">
    <source>
        <dbReference type="Google" id="ProtNLM"/>
    </source>
</evidence>
<accession>C8VB20</accession>
<evidence type="ECO:0000313" key="3">
    <source>
        <dbReference type="Proteomes" id="UP000000560"/>
    </source>
</evidence>
<dbReference type="VEuPathDB" id="FungiDB:AN4657"/>
<name>Q5B473_EMENI</name>
<evidence type="ECO:0000256" key="1">
    <source>
        <dbReference type="SAM" id="MobiDB-lite"/>
    </source>
</evidence>
<dbReference type="RefSeq" id="XP_662261.1">
    <property type="nucleotide sequence ID" value="XM_657169.2"/>
</dbReference>
<protein>
    <recommendedName>
        <fullName evidence="4">HNH nuclease domain-containing protein</fullName>
    </recommendedName>
</protein>
<dbReference type="KEGG" id="ani:ANIA_04657"/>
<evidence type="ECO:0000313" key="2">
    <source>
        <dbReference type="EMBL" id="CBF77053.1"/>
    </source>
</evidence>
<proteinExistence type="predicted"/>
<dbReference type="GeneID" id="2872454"/>
<dbReference type="HOGENOM" id="CLU_043858_1_1_1"/>
<dbReference type="InParanoid" id="Q5B473"/>
<dbReference type="AlphaFoldDB" id="Q5B473"/>
<dbReference type="OrthoDB" id="2104739at2759"/>
<keyword evidence="3" id="KW-1185">Reference proteome</keyword>
<dbReference type="Proteomes" id="UP000000560">
    <property type="component" value="Chromosome III"/>
</dbReference>
<accession>Q5B473</accession>
<feature type="region of interest" description="Disordered" evidence="1">
    <location>
        <begin position="12"/>
        <end position="45"/>
    </location>
</feature>
<reference evidence="3" key="2">
    <citation type="journal article" date="2009" name="Fungal Genet. Biol.">
        <title>The 2008 update of the Aspergillus nidulans genome annotation: a community effort.</title>
        <authorList>
            <person name="Wortman J.R."/>
            <person name="Gilsenan J.M."/>
            <person name="Joardar V."/>
            <person name="Deegan J."/>
            <person name="Clutterbuck J."/>
            <person name="Andersen M.R."/>
            <person name="Archer D."/>
            <person name="Bencina M."/>
            <person name="Braus G."/>
            <person name="Coutinho P."/>
            <person name="von Dohren H."/>
            <person name="Doonan J."/>
            <person name="Driessen A.J."/>
            <person name="Durek P."/>
            <person name="Espeso E."/>
            <person name="Fekete E."/>
            <person name="Flipphi M."/>
            <person name="Estrada C.G."/>
            <person name="Geysens S."/>
            <person name="Goldman G."/>
            <person name="de Groot P.W."/>
            <person name="Hansen K."/>
            <person name="Harris S.D."/>
            <person name="Heinekamp T."/>
            <person name="Helmstaedt K."/>
            <person name="Henrissat B."/>
            <person name="Hofmann G."/>
            <person name="Homan T."/>
            <person name="Horio T."/>
            <person name="Horiuchi H."/>
            <person name="James S."/>
            <person name="Jones M."/>
            <person name="Karaffa L."/>
            <person name="Karanyi Z."/>
            <person name="Kato M."/>
            <person name="Keller N."/>
            <person name="Kelly D.E."/>
            <person name="Kiel J.A."/>
            <person name="Kim J.M."/>
            <person name="van der Klei I.J."/>
            <person name="Klis F.M."/>
            <person name="Kovalchuk A."/>
            <person name="Krasevec N."/>
            <person name="Kubicek C.P."/>
            <person name="Liu B."/>
            <person name="Maccabe A."/>
            <person name="Meyer V."/>
            <person name="Mirabito P."/>
            <person name="Miskei M."/>
            <person name="Mos M."/>
            <person name="Mullins J."/>
            <person name="Nelson D.R."/>
            <person name="Nielsen J."/>
            <person name="Oakley B.R."/>
            <person name="Osmani S.A."/>
            <person name="Pakula T."/>
            <person name="Paszewski A."/>
            <person name="Paulsen I."/>
            <person name="Pilsyk S."/>
            <person name="Pocsi I."/>
            <person name="Punt P.J."/>
            <person name="Ram A.F."/>
            <person name="Ren Q."/>
            <person name="Robellet X."/>
            <person name="Robson G."/>
            <person name="Seiboth B."/>
            <person name="van Solingen P."/>
            <person name="Specht T."/>
            <person name="Sun J."/>
            <person name="Taheri-Talesh N."/>
            <person name="Takeshita N."/>
            <person name="Ussery D."/>
            <person name="vanKuyk P.A."/>
            <person name="Visser H."/>
            <person name="van de Vondervoort P.J."/>
            <person name="de Vries R.P."/>
            <person name="Walton J."/>
            <person name="Xiang X."/>
            <person name="Xiong Y."/>
            <person name="Zeng A.P."/>
            <person name="Brandt B.W."/>
            <person name="Cornell M.J."/>
            <person name="van den Hondel C.A."/>
            <person name="Visser J."/>
            <person name="Oliver S.G."/>
            <person name="Turner G."/>
        </authorList>
    </citation>
    <scope>GENOME REANNOTATION</scope>
    <source>
        <strain evidence="3">FGSC A4 / ATCC 38163 / CBS 112.46 / NRRL 194 / M139</strain>
    </source>
</reference>
<dbReference type="EMBL" id="BN001303">
    <property type="protein sequence ID" value="CBF77053.1"/>
    <property type="molecule type" value="Genomic_DNA"/>
</dbReference>
<sequence>MQRCLMLAGKQPAYPVSNNNGPSTSNSAAPSSLEGVIVPSSQPLPPEERDLAIRIFDEITLHFERSQETDSGYKPITLIRLMKHEVSETDEFLSFFFSFTGQDLLDEEDGGIGLDRILLHLAGFSNWSTEEQGTLSESLVTFAKYLVDNFFLPLKALAAKTPQPTPASSRSKLHELAIGTPQRVSNLRKDCLRRDRHRCVISRKFYAQEAQNRYKRDGRDVKDDDGKSLLPERDIMAYLEVAHIMPHSLRSITSGGSEGRLLFGNFEIAFEPVDSQPHTYRINYIDSDRMGRVEKLPVTVSLFITPNRDVEPPSPELLRIHGAIGRILHLSAAGEYIDEFIRDLEEMESGEVMQNGTTRLDDYVRFRVSYS</sequence>